<dbReference type="RefSeq" id="WP_315572216.1">
    <property type="nucleotide sequence ID" value="NZ_CP118868.1"/>
</dbReference>
<reference evidence="1 2" key="1">
    <citation type="submission" date="2023-02" db="EMBL/GenBank/DDBJ databases">
        <title>Novel Oscillospiraceae bacterial genomes.</title>
        <authorList>
            <person name="Srinivasan S."/>
            <person name="Austin M.N."/>
            <person name="Fiedler T.L."/>
            <person name="Strenk S.M."/>
            <person name="Agnew K.J."/>
            <person name="Nagana Gowda G.A."/>
            <person name="Raftery D."/>
            <person name="Beamer M.A."/>
            <person name="Achilles S.L."/>
            <person name="Wiesenfeld H.C."/>
            <person name="Fredricks D.N."/>
            <person name="Hillier S.L."/>
        </authorList>
    </citation>
    <scope>NUCLEOTIDE SEQUENCE [LARGE SCALE GENOMIC DNA]</scope>
    <source>
        <strain evidence="1 2">CHIC02 1186E3-8</strain>
    </source>
</reference>
<organism evidence="1 2">
    <name type="scientific">Amygdalobacter indicium</name>
    <dbReference type="NCBI Taxonomy" id="3029272"/>
    <lineage>
        <taxon>Bacteria</taxon>
        <taxon>Bacillati</taxon>
        <taxon>Bacillota</taxon>
        <taxon>Clostridia</taxon>
        <taxon>Eubacteriales</taxon>
        <taxon>Oscillospiraceae</taxon>
        <taxon>Amygdalobacter</taxon>
    </lineage>
</organism>
<accession>A0ABY8C662</accession>
<dbReference type="InterPro" id="IPR010985">
    <property type="entry name" value="Ribbon_hlx_hlx"/>
</dbReference>
<sequence>MKKFINGKRYNTDASTVVCELKTRDTQEVLYRKKTGEYFTWDYNRKIKPLSPEEAAEWAKKANMSEDIYNRLFGNNSGETEKNVAFYLLLPESLHAALKEEAAKNFESMKDLTVKILRQHLQK</sequence>
<name>A0ABY8C662_9FIRM</name>
<evidence type="ECO:0000313" key="1">
    <source>
        <dbReference type="EMBL" id="WEG36181.1"/>
    </source>
</evidence>
<keyword evidence="2" id="KW-1185">Reference proteome</keyword>
<evidence type="ECO:0000313" key="2">
    <source>
        <dbReference type="Proteomes" id="UP001220478"/>
    </source>
</evidence>
<gene>
    <name evidence="1" type="ORF">PYS61_03180</name>
</gene>
<dbReference type="EMBL" id="CP118868">
    <property type="protein sequence ID" value="WEG36181.1"/>
    <property type="molecule type" value="Genomic_DNA"/>
</dbReference>
<dbReference type="Proteomes" id="UP001220478">
    <property type="component" value="Chromosome"/>
</dbReference>
<dbReference type="SUPFAM" id="SSF47598">
    <property type="entry name" value="Ribbon-helix-helix"/>
    <property type="match status" value="1"/>
</dbReference>
<protein>
    <submittedName>
        <fullName evidence="1">Uncharacterized protein</fullName>
    </submittedName>
</protein>
<proteinExistence type="predicted"/>